<dbReference type="Gene3D" id="3.40.630.10">
    <property type="entry name" value="Zn peptidases"/>
    <property type="match status" value="1"/>
</dbReference>
<organism evidence="5 6">
    <name type="scientific">Prauserella alba</name>
    <dbReference type="NCBI Taxonomy" id="176898"/>
    <lineage>
        <taxon>Bacteria</taxon>
        <taxon>Bacillati</taxon>
        <taxon>Actinomycetota</taxon>
        <taxon>Actinomycetes</taxon>
        <taxon>Pseudonocardiales</taxon>
        <taxon>Pseudonocardiaceae</taxon>
        <taxon>Prauserella</taxon>
    </lineage>
</organism>
<proteinExistence type="predicted"/>
<dbReference type="Pfam" id="PF01546">
    <property type="entry name" value="Peptidase_M20"/>
    <property type="match status" value="1"/>
</dbReference>
<evidence type="ECO:0000256" key="1">
    <source>
        <dbReference type="ARBA" id="ARBA00022670"/>
    </source>
</evidence>
<protein>
    <submittedName>
        <fullName evidence="5">M20/M25/M40 family metallo-hydrolase</fullName>
    </submittedName>
</protein>
<dbReference type="EMBL" id="BAAALM010000004">
    <property type="protein sequence ID" value="GAA1196182.1"/>
    <property type="molecule type" value="Genomic_DNA"/>
</dbReference>
<dbReference type="Proteomes" id="UP001500467">
    <property type="component" value="Unassembled WGS sequence"/>
</dbReference>
<reference evidence="6" key="1">
    <citation type="journal article" date="2019" name="Int. J. Syst. Evol. Microbiol.">
        <title>The Global Catalogue of Microorganisms (GCM) 10K type strain sequencing project: providing services to taxonomists for standard genome sequencing and annotation.</title>
        <authorList>
            <consortium name="The Broad Institute Genomics Platform"/>
            <consortium name="The Broad Institute Genome Sequencing Center for Infectious Disease"/>
            <person name="Wu L."/>
            <person name="Ma J."/>
        </authorList>
    </citation>
    <scope>NUCLEOTIDE SEQUENCE [LARGE SCALE GENOMIC DNA]</scope>
    <source>
        <strain evidence="6">JCM 13022</strain>
    </source>
</reference>
<dbReference type="InterPro" id="IPR002933">
    <property type="entry name" value="Peptidase_M20"/>
</dbReference>
<evidence type="ECO:0000313" key="5">
    <source>
        <dbReference type="EMBL" id="GAA1196182.1"/>
    </source>
</evidence>
<keyword evidence="3" id="KW-0378">Hydrolase</keyword>
<feature type="domain" description="Peptidase M20 dimerisation" evidence="4">
    <location>
        <begin position="225"/>
        <end position="381"/>
    </location>
</feature>
<dbReference type="PANTHER" id="PTHR43270:SF4">
    <property type="entry name" value="CARNOSINE DIPEPTIDASE 2, ISOFORM A"/>
    <property type="match status" value="1"/>
</dbReference>
<dbReference type="PANTHER" id="PTHR43270">
    <property type="entry name" value="BETA-ALA-HIS DIPEPTIDASE"/>
    <property type="match status" value="1"/>
</dbReference>
<gene>
    <name evidence="5" type="ORF">GCM10009675_09100</name>
</gene>
<dbReference type="Pfam" id="PF07687">
    <property type="entry name" value="M20_dimer"/>
    <property type="match status" value="1"/>
</dbReference>
<dbReference type="InterPro" id="IPR051458">
    <property type="entry name" value="Cyt/Met_Dipeptidase"/>
</dbReference>
<evidence type="ECO:0000256" key="3">
    <source>
        <dbReference type="ARBA" id="ARBA00022801"/>
    </source>
</evidence>
<evidence type="ECO:0000256" key="2">
    <source>
        <dbReference type="ARBA" id="ARBA00022723"/>
    </source>
</evidence>
<dbReference type="SUPFAM" id="SSF53187">
    <property type="entry name" value="Zn-dependent exopeptidases"/>
    <property type="match status" value="1"/>
</dbReference>
<dbReference type="Gene3D" id="3.30.70.360">
    <property type="match status" value="1"/>
</dbReference>
<keyword evidence="6" id="KW-1185">Reference proteome</keyword>
<evidence type="ECO:0000259" key="4">
    <source>
        <dbReference type="Pfam" id="PF07687"/>
    </source>
</evidence>
<dbReference type="InterPro" id="IPR011650">
    <property type="entry name" value="Peptidase_M20_dimer"/>
</dbReference>
<sequence>MSDPCHTFAACLDDGMDTAVIRETVRGRWSADSGAALEGLSRLVEIPALSPSFDAEWAATRHLHAAVDHVRTYLDACGLPGASTEVVELPGRTPVLLLDVPATGTARTDETVVVYGHLDKQPAAGEWSAGLGPWTPVVKDGRLYGRGAGDDGYAAYAAATALEALHAGGGAHARTVVLLETCEESGSRDLGAYLEHLRPRLGEVGLVVCLDTSGADYERLWLATSLRGMVSFDLTVRVLTAGVHSGHASGFVPSSFRILRELLDRVEDPRTGRLQLPELVTEVPADRLAEVHAAGDALAPALPLVDGMRYSRTDTAEVADLVLANTWSTTMSVTGADGLPSLPEAGNVLRPYTSVKLSFRLPPTVDADTALAALTRVLTTDPPFGAQVEVSRTDAATGWNANPRAGWLESALDEVGTEVFGLPWRALGLGGTIPFLGLFGRAYPDAQFVVTGPRGPGNNAHVPDEWLHLEQTERVTEAVARIIDAHARA</sequence>
<accession>A0ABP4FU81</accession>
<evidence type="ECO:0000313" key="6">
    <source>
        <dbReference type="Proteomes" id="UP001500467"/>
    </source>
</evidence>
<keyword evidence="2" id="KW-0479">Metal-binding</keyword>
<name>A0ABP4FU81_9PSEU</name>
<keyword evidence="1" id="KW-0645">Protease</keyword>
<comment type="caution">
    <text evidence="5">The sequence shown here is derived from an EMBL/GenBank/DDBJ whole genome shotgun (WGS) entry which is preliminary data.</text>
</comment>